<evidence type="ECO:0000256" key="7">
    <source>
        <dbReference type="ARBA" id="ARBA00023285"/>
    </source>
</evidence>
<dbReference type="Gene3D" id="1.10.1240.10">
    <property type="entry name" value="Methionine synthase domain"/>
    <property type="match status" value="1"/>
</dbReference>
<dbReference type="OrthoDB" id="9809348at2"/>
<dbReference type="Proteomes" id="UP000323521">
    <property type="component" value="Chromosome"/>
</dbReference>
<proteinExistence type="inferred from homology"/>
<dbReference type="SUPFAM" id="SSF55874">
    <property type="entry name" value="ATPase domain of HSP90 chaperone/DNA topoisomerase II/histidine kinase"/>
    <property type="match status" value="1"/>
</dbReference>
<dbReference type="SUPFAM" id="SSF47644">
    <property type="entry name" value="Methionine synthase domain"/>
    <property type="match status" value="1"/>
</dbReference>
<dbReference type="GO" id="GO:0000155">
    <property type="term" value="F:phosphorelay sensor kinase activity"/>
    <property type="evidence" value="ECO:0007669"/>
    <property type="project" value="InterPro"/>
</dbReference>
<dbReference type="InterPro" id="IPR006158">
    <property type="entry name" value="Cobalamin-bd"/>
</dbReference>
<dbReference type="InterPro" id="IPR036890">
    <property type="entry name" value="HATPase_C_sf"/>
</dbReference>
<dbReference type="SMART" id="SM01018">
    <property type="entry name" value="B12-binding_2"/>
    <property type="match status" value="1"/>
</dbReference>
<dbReference type="InterPro" id="IPR003759">
    <property type="entry name" value="Cbl-bd_cap"/>
</dbReference>
<dbReference type="Pfam" id="PF02518">
    <property type="entry name" value="HATPase_c"/>
    <property type="match status" value="1"/>
</dbReference>
<keyword evidence="4" id="KW-0479">Metal-binding</keyword>
<dbReference type="RefSeq" id="WP_148135154.1">
    <property type="nucleotide sequence ID" value="NZ_CP017634.1"/>
</dbReference>
<dbReference type="PRINTS" id="PR00344">
    <property type="entry name" value="BCTRLSENSOR"/>
</dbReference>
<dbReference type="GO" id="GO:0046872">
    <property type="term" value="F:metal ion binding"/>
    <property type="evidence" value="ECO:0007669"/>
    <property type="project" value="UniProtKB-KW"/>
</dbReference>
<evidence type="ECO:0000259" key="10">
    <source>
        <dbReference type="PROSITE" id="PS51337"/>
    </source>
</evidence>
<dbReference type="InterPro" id="IPR036594">
    <property type="entry name" value="Meth_synthase_dom"/>
</dbReference>
<dbReference type="Pfam" id="PF06580">
    <property type="entry name" value="His_kinase"/>
    <property type="match status" value="1"/>
</dbReference>
<accession>A0A3G1KTV6</accession>
<feature type="domain" description="B12-binding" evidence="9">
    <location>
        <begin position="89"/>
        <end position="220"/>
    </location>
</feature>
<evidence type="ECO:0000256" key="4">
    <source>
        <dbReference type="ARBA" id="ARBA00022723"/>
    </source>
</evidence>
<dbReference type="PROSITE" id="PS50109">
    <property type="entry name" value="HIS_KIN"/>
    <property type="match status" value="1"/>
</dbReference>
<dbReference type="InterPro" id="IPR036724">
    <property type="entry name" value="Cobalamin-bd_sf"/>
</dbReference>
<keyword evidence="7" id="KW-0170">Cobalt</keyword>
<evidence type="ECO:0000313" key="12">
    <source>
        <dbReference type="Proteomes" id="UP000323521"/>
    </source>
</evidence>
<feature type="domain" description="B12-binding N-terminal" evidence="10">
    <location>
        <begin position="1"/>
        <end position="89"/>
    </location>
</feature>
<dbReference type="InterPro" id="IPR050640">
    <property type="entry name" value="Bact_2-comp_sensor_kinase"/>
</dbReference>
<comment type="similarity">
    <text evidence="2">Belongs to the methylamine corrinoid protein family.</text>
</comment>
<dbReference type="Pfam" id="PF02607">
    <property type="entry name" value="B12-binding_2"/>
    <property type="match status" value="1"/>
</dbReference>
<dbReference type="Pfam" id="PF10114">
    <property type="entry name" value="PocR"/>
    <property type="match status" value="1"/>
</dbReference>
<dbReference type="PANTHER" id="PTHR34220:SF7">
    <property type="entry name" value="SENSOR HISTIDINE KINASE YPDA"/>
    <property type="match status" value="1"/>
</dbReference>
<feature type="domain" description="Histidine kinase" evidence="8">
    <location>
        <begin position="496"/>
        <end position="603"/>
    </location>
</feature>
<dbReference type="PROSITE" id="PS51337">
    <property type="entry name" value="B12_BINDING_NTER"/>
    <property type="match status" value="1"/>
</dbReference>
<dbReference type="KEGG" id="fwa:DCMF_14915"/>
<dbReference type="InterPro" id="IPR004358">
    <property type="entry name" value="Sig_transdc_His_kin-like_C"/>
</dbReference>
<dbReference type="InterPro" id="IPR005467">
    <property type="entry name" value="His_kinase_dom"/>
</dbReference>
<evidence type="ECO:0000259" key="9">
    <source>
        <dbReference type="PROSITE" id="PS51332"/>
    </source>
</evidence>
<name>A0A3G1KTV6_FORW1</name>
<dbReference type="Gene3D" id="3.40.50.280">
    <property type="entry name" value="Cobalamin-binding domain"/>
    <property type="match status" value="1"/>
</dbReference>
<organism evidence="11 12">
    <name type="scientific">Formimonas warabiya</name>
    <dbReference type="NCBI Taxonomy" id="1761012"/>
    <lineage>
        <taxon>Bacteria</taxon>
        <taxon>Bacillati</taxon>
        <taxon>Bacillota</taxon>
        <taxon>Clostridia</taxon>
        <taxon>Eubacteriales</taxon>
        <taxon>Peptococcaceae</taxon>
        <taxon>Candidatus Formimonas</taxon>
    </lineage>
</organism>
<sequence>MSGQFDKIVEAILSGNTAAVRDQVKKALAMGEDPVKIISSGLVAAMDIVGNKFERNEIYVTELIVTARAMHAGLNEIRPHMAAHNAAIAGRAVIGTVAGDLHDIGKNLLKLMLEASGFEVFDLGVDVSAGRFVEAVAKHKPQVLCLSALLSTTVKAMNETVDALQEAGLRDHVKVIVGGAALSAELAAKIRADAYAADAVSGVQVIKELVSSPDDPAAPFILENIFSGTSLEELQKAFSALVGLDLMVVDSWGHPISAPGSFLGCSKYCHEVKTALGNIGYQTVPLWEGLKDAFAYRCRAGLIEITYPLIGSVGKVGAIMVGHFLMEEDCLPGHCPEGIPVLSREKLENVCQLLSFLGGRIIDLSQALAANRQLEEQRASFIHFMKRQHRLEEALKDAELNALQLQVNPHFLFNALNTISRLALLQGDSLTERVVGALARLMRYSLYQVKSMVSVREEVRAVQDFLLIQEARFQGRITSRVEIDEDIMSGQMPCMILQPLVENACLHGLEPLKKGGIVSVRGWLEDDQICFEIEDNGVGMPDQVKKDIFQMRVRSDSRTQVGGLGLPNVLRRLQYQFGSRCALDIDSSPGKGTRLHLSFPFQEREGRDQEC</sequence>
<dbReference type="EC" id="2.7.13.3" evidence="3"/>
<dbReference type="InterPro" id="IPR018771">
    <property type="entry name" value="PocR_dom"/>
</dbReference>
<dbReference type="FunFam" id="3.40.50.280:FF:000003">
    <property type="entry name" value="Dimethylamine methyltransferase corrinoid protein"/>
    <property type="match status" value="1"/>
</dbReference>
<evidence type="ECO:0000256" key="6">
    <source>
        <dbReference type="ARBA" id="ARBA00023012"/>
    </source>
</evidence>
<dbReference type="InterPro" id="IPR003594">
    <property type="entry name" value="HATPase_dom"/>
</dbReference>
<dbReference type="GO" id="GO:0031419">
    <property type="term" value="F:cobalamin binding"/>
    <property type="evidence" value="ECO:0007669"/>
    <property type="project" value="InterPro"/>
</dbReference>
<keyword evidence="6" id="KW-0902">Two-component regulatory system</keyword>
<gene>
    <name evidence="11" type="ORF">DCMF_14915</name>
</gene>
<dbReference type="SUPFAM" id="SSF52242">
    <property type="entry name" value="Cobalamin (vitamin B12)-binding domain"/>
    <property type="match status" value="1"/>
</dbReference>
<dbReference type="GO" id="GO:0016020">
    <property type="term" value="C:membrane"/>
    <property type="evidence" value="ECO:0007669"/>
    <property type="project" value="InterPro"/>
</dbReference>
<evidence type="ECO:0000256" key="1">
    <source>
        <dbReference type="ARBA" id="ARBA00000085"/>
    </source>
</evidence>
<reference evidence="11 12" key="1">
    <citation type="submission" date="2016-10" db="EMBL/GenBank/DDBJ databases">
        <title>Complete Genome Sequence of Peptococcaceae strain DCMF.</title>
        <authorList>
            <person name="Edwards R.J."/>
            <person name="Holland S.I."/>
            <person name="Deshpande N.P."/>
            <person name="Wong Y.K."/>
            <person name="Ertan H."/>
            <person name="Manefield M."/>
            <person name="Russell T.L."/>
            <person name="Lee M.J."/>
        </authorList>
    </citation>
    <scope>NUCLEOTIDE SEQUENCE [LARGE SCALE GENOMIC DNA]</scope>
    <source>
        <strain evidence="11 12">DCMF</strain>
    </source>
</reference>
<dbReference type="PANTHER" id="PTHR34220">
    <property type="entry name" value="SENSOR HISTIDINE KINASE YPDA"/>
    <property type="match status" value="1"/>
</dbReference>
<dbReference type="PROSITE" id="PS51332">
    <property type="entry name" value="B12_BINDING"/>
    <property type="match status" value="1"/>
</dbReference>
<dbReference type="SMART" id="SM00387">
    <property type="entry name" value="HATPase_c"/>
    <property type="match status" value="1"/>
</dbReference>
<keyword evidence="12" id="KW-1185">Reference proteome</keyword>
<evidence type="ECO:0000256" key="3">
    <source>
        <dbReference type="ARBA" id="ARBA00012438"/>
    </source>
</evidence>
<keyword evidence="5" id="KW-0808">Transferase</keyword>
<evidence type="ECO:0000259" key="8">
    <source>
        <dbReference type="PROSITE" id="PS50109"/>
    </source>
</evidence>
<dbReference type="AlphaFoldDB" id="A0A3G1KTV6"/>
<dbReference type="EMBL" id="CP017634">
    <property type="protein sequence ID" value="ATW25891.1"/>
    <property type="molecule type" value="Genomic_DNA"/>
</dbReference>
<evidence type="ECO:0000256" key="2">
    <source>
        <dbReference type="ARBA" id="ARBA00010854"/>
    </source>
</evidence>
<dbReference type="InterPro" id="IPR010559">
    <property type="entry name" value="Sig_transdc_His_kin_internal"/>
</dbReference>
<evidence type="ECO:0000313" key="11">
    <source>
        <dbReference type="EMBL" id="ATW25891.1"/>
    </source>
</evidence>
<comment type="catalytic activity">
    <reaction evidence="1">
        <text>ATP + protein L-histidine = ADP + protein N-phospho-L-histidine.</text>
        <dbReference type="EC" id="2.7.13.3"/>
    </reaction>
</comment>
<protein>
    <recommendedName>
        <fullName evidence="3">histidine kinase</fullName>
        <ecNumber evidence="3">2.7.13.3</ecNumber>
    </recommendedName>
</protein>
<dbReference type="Gene3D" id="3.30.565.10">
    <property type="entry name" value="Histidine kinase-like ATPase, C-terminal domain"/>
    <property type="match status" value="1"/>
</dbReference>
<evidence type="ECO:0000256" key="5">
    <source>
        <dbReference type="ARBA" id="ARBA00022777"/>
    </source>
</evidence>
<dbReference type="CDD" id="cd02070">
    <property type="entry name" value="corrinoid_protein_B12-BD"/>
    <property type="match status" value="1"/>
</dbReference>
<keyword evidence="5" id="KW-0418">Kinase</keyword>
<dbReference type="Pfam" id="PF02310">
    <property type="entry name" value="B12-binding"/>
    <property type="match status" value="1"/>
</dbReference>